<dbReference type="Proteomes" id="UP001168821">
    <property type="component" value="Unassembled WGS sequence"/>
</dbReference>
<dbReference type="GO" id="GO:0001786">
    <property type="term" value="F:phosphatidylserine binding"/>
    <property type="evidence" value="ECO:0007669"/>
    <property type="project" value="TreeGrafter"/>
</dbReference>
<comment type="similarity">
    <text evidence="1 7">Belongs to the annexin family.</text>
</comment>
<protein>
    <recommendedName>
        <fullName evidence="7">Annexin</fullName>
    </recommendedName>
</protein>
<dbReference type="GO" id="GO:0005544">
    <property type="term" value="F:calcium-dependent phospholipid binding"/>
    <property type="evidence" value="ECO:0007669"/>
    <property type="project" value="UniProtKB-KW"/>
</dbReference>
<dbReference type="AlphaFoldDB" id="A0AA38HTL8"/>
<dbReference type="FunFam" id="1.10.220.10:FF:000005">
    <property type="entry name" value="Annexin"/>
    <property type="match status" value="1"/>
</dbReference>
<dbReference type="GO" id="GO:0012506">
    <property type="term" value="C:vesicle membrane"/>
    <property type="evidence" value="ECO:0007669"/>
    <property type="project" value="TreeGrafter"/>
</dbReference>
<dbReference type="GO" id="GO:0005886">
    <property type="term" value="C:plasma membrane"/>
    <property type="evidence" value="ECO:0007669"/>
    <property type="project" value="TreeGrafter"/>
</dbReference>
<dbReference type="FunFam" id="1.10.220.10:FF:000003">
    <property type="entry name" value="Annexin"/>
    <property type="match status" value="1"/>
</dbReference>
<evidence type="ECO:0000313" key="9">
    <source>
        <dbReference type="EMBL" id="KAJ3643444.1"/>
    </source>
</evidence>
<dbReference type="InterPro" id="IPR018252">
    <property type="entry name" value="Annexin_repeat_CS"/>
</dbReference>
<dbReference type="InterPro" id="IPR037104">
    <property type="entry name" value="Annexin_sf"/>
</dbReference>
<keyword evidence="10" id="KW-1185">Reference proteome</keyword>
<accession>A0AA38HTL8</accession>
<evidence type="ECO:0000256" key="1">
    <source>
        <dbReference type="ARBA" id="ARBA00007831"/>
    </source>
</evidence>
<reference evidence="9" key="1">
    <citation type="journal article" date="2023" name="G3 (Bethesda)">
        <title>Whole genome assemblies of Zophobas morio and Tenebrio molitor.</title>
        <authorList>
            <person name="Kaur S."/>
            <person name="Stinson S.A."/>
            <person name="diCenzo G.C."/>
        </authorList>
    </citation>
    <scope>NUCLEOTIDE SEQUENCE</scope>
    <source>
        <strain evidence="9">QUZm001</strain>
    </source>
</reference>
<dbReference type="GO" id="GO:0005509">
    <property type="term" value="F:calcium ion binding"/>
    <property type="evidence" value="ECO:0007669"/>
    <property type="project" value="InterPro"/>
</dbReference>
<feature type="region of interest" description="Disordered" evidence="8">
    <location>
        <begin position="1"/>
        <end position="23"/>
    </location>
</feature>
<sequence>MSHQSLPILQKNGPSPAPSPTVHPQEFFLANEDAAILKKAMRGFGTNEKSIINVLTKRSLAQRLEIINQYNNLYKTNLLKEFKSELSGNFRKLIQALMTPLPQFYAKELHYATKGLGTNEHILIEILCTVKHSQIAAIQHAYHHKYKKTLDSDVRADTSGDFKSLLVSLINAKRDESTTTNLEQAKADAMSLYKAGEKRWGTDESTFNRILCFQSFAQLQLVFEHYDIISGHSIEKAIENEFSGSAKDCLLSIIQCVRNTPAFLAKQLHKSVKGLGTNDRDLRRLIVTRCEIDMGDIKKEYQAKYSESLADAIKGDSSGDYKKCMLTLIGE</sequence>
<name>A0AA38HTL8_9CUCU</name>
<keyword evidence="4 7" id="KW-0106">Calcium</keyword>
<proteinExistence type="inferred from homology"/>
<evidence type="ECO:0000313" key="10">
    <source>
        <dbReference type="Proteomes" id="UP001168821"/>
    </source>
</evidence>
<dbReference type="SUPFAM" id="SSF47874">
    <property type="entry name" value="Annexin"/>
    <property type="match status" value="1"/>
</dbReference>
<dbReference type="SMART" id="SM00335">
    <property type="entry name" value="ANX"/>
    <property type="match status" value="4"/>
</dbReference>
<evidence type="ECO:0000256" key="4">
    <source>
        <dbReference type="ARBA" id="ARBA00022837"/>
    </source>
</evidence>
<evidence type="ECO:0000256" key="3">
    <source>
        <dbReference type="ARBA" id="ARBA00022737"/>
    </source>
</evidence>
<dbReference type="PANTHER" id="PTHR10502">
    <property type="entry name" value="ANNEXIN"/>
    <property type="match status" value="1"/>
</dbReference>
<dbReference type="GO" id="GO:0005634">
    <property type="term" value="C:nucleus"/>
    <property type="evidence" value="ECO:0007669"/>
    <property type="project" value="TreeGrafter"/>
</dbReference>
<dbReference type="Gene3D" id="1.10.220.10">
    <property type="entry name" value="Annexin"/>
    <property type="match status" value="4"/>
</dbReference>
<keyword evidence="6 7" id="KW-0111">Calcium/phospholipid-binding</keyword>
<evidence type="ECO:0000256" key="5">
    <source>
        <dbReference type="ARBA" id="ARBA00023216"/>
    </source>
</evidence>
<dbReference type="FunFam" id="1.10.220.10:FF:000002">
    <property type="entry name" value="Annexin"/>
    <property type="match status" value="1"/>
</dbReference>
<dbReference type="InterPro" id="IPR001464">
    <property type="entry name" value="Annexin"/>
</dbReference>
<dbReference type="PROSITE" id="PS00223">
    <property type="entry name" value="ANNEXIN_1"/>
    <property type="match status" value="2"/>
</dbReference>
<dbReference type="PRINTS" id="PR00196">
    <property type="entry name" value="ANNEXIN"/>
</dbReference>
<dbReference type="FunFam" id="1.10.220.10:FF:000001">
    <property type="entry name" value="Annexin"/>
    <property type="match status" value="1"/>
</dbReference>
<organism evidence="9 10">
    <name type="scientific">Zophobas morio</name>
    <dbReference type="NCBI Taxonomy" id="2755281"/>
    <lineage>
        <taxon>Eukaryota</taxon>
        <taxon>Metazoa</taxon>
        <taxon>Ecdysozoa</taxon>
        <taxon>Arthropoda</taxon>
        <taxon>Hexapoda</taxon>
        <taxon>Insecta</taxon>
        <taxon>Pterygota</taxon>
        <taxon>Neoptera</taxon>
        <taxon>Endopterygota</taxon>
        <taxon>Coleoptera</taxon>
        <taxon>Polyphaga</taxon>
        <taxon>Cucujiformia</taxon>
        <taxon>Tenebrionidae</taxon>
        <taxon>Zophobas</taxon>
    </lineage>
</organism>
<keyword evidence="2" id="KW-0597">Phosphoprotein</keyword>
<keyword evidence="5 7" id="KW-0041">Annexin</keyword>
<evidence type="ECO:0000256" key="8">
    <source>
        <dbReference type="SAM" id="MobiDB-lite"/>
    </source>
</evidence>
<comment type="domain">
    <text evidence="7">A pair of annexin repeats may form one binding site for calcium and phospholipid.</text>
</comment>
<evidence type="ECO:0000256" key="7">
    <source>
        <dbReference type="RuleBase" id="RU003540"/>
    </source>
</evidence>
<dbReference type="Pfam" id="PF00191">
    <property type="entry name" value="Annexin"/>
    <property type="match status" value="4"/>
</dbReference>
<dbReference type="InterPro" id="IPR018502">
    <property type="entry name" value="Annexin_repeat"/>
</dbReference>
<evidence type="ECO:0000256" key="6">
    <source>
        <dbReference type="ARBA" id="ARBA00023302"/>
    </source>
</evidence>
<dbReference type="PANTHER" id="PTHR10502:SF102">
    <property type="entry name" value="ANNEXIN B11"/>
    <property type="match status" value="1"/>
</dbReference>
<dbReference type="GO" id="GO:0005737">
    <property type="term" value="C:cytoplasm"/>
    <property type="evidence" value="ECO:0007669"/>
    <property type="project" value="TreeGrafter"/>
</dbReference>
<dbReference type="PROSITE" id="PS51897">
    <property type="entry name" value="ANNEXIN_2"/>
    <property type="match status" value="4"/>
</dbReference>
<evidence type="ECO:0000256" key="2">
    <source>
        <dbReference type="ARBA" id="ARBA00022553"/>
    </source>
</evidence>
<gene>
    <name evidence="9" type="ORF">Zmor_026155</name>
</gene>
<keyword evidence="3 7" id="KW-0677">Repeat</keyword>
<comment type="caution">
    <text evidence="9">The sequence shown here is derived from an EMBL/GenBank/DDBJ whole genome shotgun (WGS) entry which is preliminary data.</text>
</comment>
<dbReference type="EMBL" id="JALNTZ010000008">
    <property type="protein sequence ID" value="KAJ3643444.1"/>
    <property type="molecule type" value="Genomic_DNA"/>
</dbReference>